<evidence type="ECO:0000256" key="1">
    <source>
        <dbReference type="ARBA" id="ARBA00022649"/>
    </source>
</evidence>
<comment type="similarity">
    <text evidence="2">Belongs to the TacA antitoxin family.</text>
</comment>
<evidence type="ECO:0008006" key="5">
    <source>
        <dbReference type="Google" id="ProtNLM"/>
    </source>
</evidence>
<gene>
    <name evidence="3" type="ORF">A7A09_020235</name>
</gene>
<dbReference type="InterPro" id="IPR014795">
    <property type="entry name" value="TacA_1-like"/>
</dbReference>
<dbReference type="InterPro" id="IPR010985">
    <property type="entry name" value="Ribbon_hlx_hlx"/>
</dbReference>
<reference evidence="3" key="1">
    <citation type="submission" date="2018-05" db="EMBL/GenBank/DDBJ databases">
        <title>Reclassification of Methylarcula marina and Methylarcula terricola as Paracoccus methylarcula sp.nov., comb.nov. and Paracoccus terricola comb.nov.</title>
        <authorList>
            <person name="Shmareva M.N."/>
            <person name="Doronina N.V."/>
            <person name="Vasilenko O.V."/>
            <person name="Tarlachkov S.V."/>
            <person name="Trotsenko Y.A."/>
        </authorList>
    </citation>
    <scope>NUCLEOTIDE SEQUENCE [LARGE SCALE GENOMIC DNA]</scope>
    <source>
        <strain evidence="3">VKM B-2159</strain>
    </source>
</reference>
<evidence type="ECO:0000313" key="3">
    <source>
        <dbReference type="EMBL" id="RNF32792.1"/>
    </source>
</evidence>
<proteinExistence type="inferred from homology"/>
<dbReference type="Gene3D" id="1.20.5.780">
    <property type="entry name" value="Single helix bin"/>
    <property type="match status" value="1"/>
</dbReference>
<name>A0A3R7LI68_9RHOB</name>
<dbReference type="SUPFAM" id="SSF47598">
    <property type="entry name" value="Ribbon-helix-helix"/>
    <property type="match status" value="1"/>
</dbReference>
<dbReference type="EMBL" id="PXNQ02000021">
    <property type="protein sequence ID" value="RNF32792.1"/>
    <property type="molecule type" value="Genomic_DNA"/>
</dbReference>
<keyword evidence="4" id="KW-1185">Reference proteome</keyword>
<evidence type="ECO:0000313" key="4">
    <source>
        <dbReference type="Proteomes" id="UP000238137"/>
    </source>
</evidence>
<dbReference type="Pfam" id="PF08681">
    <property type="entry name" value="TacA1"/>
    <property type="match status" value="1"/>
</dbReference>
<dbReference type="Proteomes" id="UP000238137">
    <property type="component" value="Unassembled WGS sequence"/>
</dbReference>
<dbReference type="GO" id="GO:0006355">
    <property type="term" value="P:regulation of DNA-templated transcription"/>
    <property type="evidence" value="ECO:0007669"/>
    <property type="project" value="InterPro"/>
</dbReference>
<evidence type="ECO:0000256" key="2">
    <source>
        <dbReference type="ARBA" id="ARBA00049988"/>
    </source>
</evidence>
<dbReference type="RefSeq" id="WP_123225501.1">
    <property type="nucleotide sequence ID" value="NZ_PXNQ02000021.1"/>
</dbReference>
<organism evidence="3 4">
    <name type="scientific">Paracoccus methylarcula</name>
    <dbReference type="NCBI Taxonomy" id="72022"/>
    <lineage>
        <taxon>Bacteria</taxon>
        <taxon>Pseudomonadati</taxon>
        <taxon>Pseudomonadota</taxon>
        <taxon>Alphaproteobacteria</taxon>
        <taxon>Rhodobacterales</taxon>
        <taxon>Paracoccaceae</taxon>
        <taxon>Paracoccus</taxon>
    </lineage>
</organism>
<comment type="caution">
    <text evidence="3">The sequence shown here is derived from an EMBL/GenBank/DDBJ whole genome shotgun (WGS) entry which is preliminary data.</text>
</comment>
<sequence>MKHFDLSNGPRSRDRSDVRQFNLLLTSDERTVIEQAVRRQGGSLSSFIRSVALRKAQDVISGRDDSEEFSFPFLPPWNPPILGVSGNLPYEHE</sequence>
<keyword evidence="1" id="KW-1277">Toxin-antitoxin system</keyword>
<dbReference type="AlphaFoldDB" id="A0A3R7LI68"/>
<protein>
    <recommendedName>
        <fullName evidence="5">DUF1778 domain-containing protein</fullName>
    </recommendedName>
</protein>
<accession>A0A3R7LI68</accession>